<dbReference type="InterPro" id="IPR000277">
    <property type="entry name" value="Cys/Met-Metab_PyrdxlP-dep_enz"/>
</dbReference>
<dbReference type="AlphaFoldDB" id="A0A1H3J2U3"/>
<dbReference type="InterPro" id="IPR015421">
    <property type="entry name" value="PyrdxlP-dep_Trfase_major"/>
</dbReference>
<evidence type="ECO:0000256" key="4">
    <source>
        <dbReference type="ARBA" id="ARBA00019040"/>
    </source>
</evidence>
<dbReference type="Proteomes" id="UP000199230">
    <property type="component" value="Unassembled WGS sequence"/>
</dbReference>
<evidence type="ECO:0000256" key="11">
    <source>
        <dbReference type="PIRSR" id="PIRSR001434-2"/>
    </source>
</evidence>
<dbReference type="FunFam" id="3.90.1150.10:FF:000033">
    <property type="entry name" value="Cystathionine gamma-synthase"/>
    <property type="match status" value="1"/>
</dbReference>
<dbReference type="InterPro" id="IPR015424">
    <property type="entry name" value="PyrdxlP-dep_Trfase"/>
</dbReference>
<dbReference type="EC" id="4.4.1.11" evidence="3"/>
<organism evidence="13 14">
    <name type="scientific">Tindallia californiensis</name>
    <dbReference type="NCBI Taxonomy" id="159292"/>
    <lineage>
        <taxon>Bacteria</taxon>
        <taxon>Bacillati</taxon>
        <taxon>Bacillota</taxon>
        <taxon>Clostridia</taxon>
        <taxon>Peptostreptococcales</taxon>
        <taxon>Tindalliaceae</taxon>
        <taxon>Tindallia</taxon>
    </lineage>
</organism>
<name>A0A1H3J2U3_9FIRM</name>
<dbReference type="GO" id="GO:0030170">
    <property type="term" value="F:pyridoxal phosphate binding"/>
    <property type="evidence" value="ECO:0007669"/>
    <property type="project" value="InterPro"/>
</dbReference>
<comment type="similarity">
    <text evidence="2">Belongs to the trans-sulfuration enzymes family. L-methionine gamma-lyase subfamily.</text>
</comment>
<keyword evidence="6 13" id="KW-0456">Lyase</keyword>
<comment type="cofactor">
    <cofactor evidence="1 12">
        <name>pyridoxal 5'-phosphate</name>
        <dbReference type="ChEBI" id="CHEBI:597326"/>
    </cofactor>
</comment>
<keyword evidence="14" id="KW-1185">Reference proteome</keyword>
<keyword evidence="5 11" id="KW-0663">Pyridoxal phosphate</keyword>
<evidence type="ECO:0000256" key="6">
    <source>
        <dbReference type="ARBA" id="ARBA00023239"/>
    </source>
</evidence>
<dbReference type="FunFam" id="3.40.640.10:FF:000046">
    <property type="entry name" value="Cystathionine gamma-lyase"/>
    <property type="match status" value="1"/>
</dbReference>
<dbReference type="RefSeq" id="WP_093310440.1">
    <property type="nucleotide sequence ID" value="NZ_FNPV01000001.1"/>
</dbReference>
<dbReference type="SUPFAM" id="SSF53383">
    <property type="entry name" value="PLP-dependent transferases"/>
    <property type="match status" value="1"/>
</dbReference>
<evidence type="ECO:0000256" key="10">
    <source>
        <dbReference type="ARBA" id="ARBA00052699"/>
    </source>
</evidence>
<dbReference type="Gene3D" id="3.40.640.10">
    <property type="entry name" value="Type I PLP-dependent aspartate aminotransferase-like (Major domain)"/>
    <property type="match status" value="1"/>
</dbReference>
<evidence type="ECO:0000256" key="5">
    <source>
        <dbReference type="ARBA" id="ARBA00022898"/>
    </source>
</evidence>
<dbReference type="EMBL" id="FNPV01000001">
    <property type="protein sequence ID" value="SDY34222.1"/>
    <property type="molecule type" value="Genomic_DNA"/>
</dbReference>
<evidence type="ECO:0000256" key="3">
    <source>
        <dbReference type="ARBA" id="ARBA00012222"/>
    </source>
</evidence>
<evidence type="ECO:0000313" key="14">
    <source>
        <dbReference type="Proteomes" id="UP000199230"/>
    </source>
</evidence>
<evidence type="ECO:0000313" key="13">
    <source>
        <dbReference type="EMBL" id="SDY34222.1"/>
    </source>
</evidence>
<dbReference type="NCBIfam" id="TIGR01328">
    <property type="entry name" value="met_gam_lyase"/>
    <property type="match status" value="1"/>
</dbReference>
<protein>
    <recommendedName>
        <fullName evidence="4">L-methionine gamma-lyase</fullName>
        <ecNumber evidence="3">4.4.1.11</ecNumber>
        <ecNumber evidence="7">4.4.1.2</ecNumber>
    </recommendedName>
    <alternativeName>
        <fullName evidence="8">Homocysteine desulfhydrase</fullName>
    </alternativeName>
</protein>
<proteinExistence type="inferred from homology"/>
<accession>A0A1H3J2U3</accession>
<evidence type="ECO:0000256" key="8">
    <source>
        <dbReference type="ARBA" id="ARBA00047199"/>
    </source>
</evidence>
<dbReference type="OrthoDB" id="9780685at2"/>
<dbReference type="EC" id="4.4.1.2" evidence="7"/>
<dbReference type="GO" id="GO:0019346">
    <property type="term" value="P:transsulfuration"/>
    <property type="evidence" value="ECO:0007669"/>
    <property type="project" value="InterPro"/>
</dbReference>
<comment type="catalytic activity">
    <reaction evidence="9">
        <text>L-homocysteine + H2O = 2-oxobutanoate + hydrogen sulfide + NH4(+) + H(+)</text>
        <dbReference type="Rhea" id="RHEA:14501"/>
        <dbReference type="ChEBI" id="CHEBI:15377"/>
        <dbReference type="ChEBI" id="CHEBI:15378"/>
        <dbReference type="ChEBI" id="CHEBI:16763"/>
        <dbReference type="ChEBI" id="CHEBI:28938"/>
        <dbReference type="ChEBI" id="CHEBI:29919"/>
        <dbReference type="ChEBI" id="CHEBI:58199"/>
        <dbReference type="EC" id="4.4.1.2"/>
    </reaction>
    <physiologicalReaction direction="left-to-right" evidence="9">
        <dbReference type="Rhea" id="RHEA:14502"/>
    </physiologicalReaction>
</comment>
<dbReference type="Pfam" id="PF01053">
    <property type="entry name" value="Cys_Met_Meta_PP"/>
    <property type="match status" value="1"/>
</dbReference>
<feature type="modified residue" description="N6-(pyridoxal phosphate)lysine" evidence="11">
    <location>
        <position position="212"/>
    </location>
</feature>
<dbReference type="PANTHER" id="PTHR11808:SF80">
    <property type="entry name" value="CYSTATHIONINE GAMMA-LYASE"/>
    <property type="match status" value="1"/>
</dbReference>
<dbReference type="PANTHER" id="PTHR11808">
    <property type="entry name" value="TRANS-SULFURATION ENZYME FAMILY MEMBER"/>
    <property type="match status" value="1"/>
</dbReference>
<evidence type="ECO:0000256" key="9">
    <source>
        <dbReference type="ARBA" id="ARBA00048780"/>
    </source>
</evidence>
<evidence type="ECO:0000256" key="1">
    <source>
        <dbReference type="ARBA" id="ARBA00001933"/>
    </source>
</evidence>
<reference evidence="13 14" key="1">
    <citation type="submission" date="2016-10" db="EMBL/GenBank/DDBJ databases">
        <authorList>
            <person name="de Groot N.N."/>
        </authorList>
    </citation>
    <scope>NUCLEOTIDE SEQUENCE [LARGE SCALE GENOMIC DNA]</scope>
    <source>
        <strain evidence="13 14">APO</strain>
    </source>
</reference>
<dbReference type="InterPro" id="IPR054542">
    <property type="entry name" value="Cys_met_metab_PP"/>
</dbReference>
<dbReference type="GO" id="GO:0018826">
    <property type="term" value="F:methionine gamma-lyase activity"/>
    <property type="evidence" value="ECO:0007669"/>
    <property type="project" value="UniProtKB-EC"/>
</dbReference>
<gene>
    <name evidence="13" type="ORF">SAMN05192546_101395</name>
</gene>
<evidence type="ECO:0000256" key="12">
    <source>
        <dbReference type="RuleBase" id="RU362118"/>
    </source>
</evidence>
<dbReference type="Gene3D" id="3.90.1150.10">
    <property type="entry name" value="Aspartate Aminotransferase, domain 1"/>
    <property type="match status" value="1"/>
</dbReference>
<dbReference type="CDD" id="cd00614">
    <property type="entry name" value="CGS_like"/>
    <property type="match status" value="1"/>
</dbReference>
<dbReference type="NCBIfam" id="NF004876">
    <property type="entry name" value="PRK06234.1"/>
    <property type="match status" value="1"/>
</dbReference>
<sequence length="399" mass="43445">MEKEKMKTQGFATQSIHAGSVRNEQGTLATPIYQTATFLFDSADQGGNRFAGEEEGYIYTRLGNPTTTVIEEKMALLEGGEAALATASGMGAISSSIWTAIKAGDHIIAGKTLYGCTFALLCHGMSRFNVEVTFVDMKDPENVRKAMKPNTRIVYLESPANPTMELADIAEISQIAHKNENCLVMVDNTFCTPYLQKPLELGADVVVHSATKYLNGHGDVIAGFVIGSEAFITEVRTFGLKDMTGASISPFDSFLIERGLKTLKLRMDRHCQNARKVAAFLRNHPAVKEVYYPGFEDFPQVDLVKKQMSQPGAMISFLINGGVEKGKQVMENVELCGLAVSLGDAESLIQHPASMTHSTYSPEECEMAGISPDLIRLSVGLEEVEDIIADLDQALNSIK</sequence>
<dbReference type="STRING" id="159292.SAMN05192546_101395"/>
<comment type="catalytic activity">
    <reaction evidence="10">
        <text>L-methionine + H2O = methanethiol + 2-oxobutanoate + NH4(+)</text>
        <dbReference type="Rhea" id="RHEA:23800"/>
        <dbReference type="ChEBI" id="CHEBI:15377"/>
        <dbReference type="ChEBI" id="CHEBI:16007"/>
        <dbReference type="ChEBI" id="CHEBI:16763"/>
        <dbReference type="ChEBI" id="CHEBI:28938"/>
        <dbReference type="ChEBI" id="CHEBI:57844"/>
        <dbReference type="EC" id="4.4.1.11"/>
    </reaction>
    <physiologicalReaction direction="left-to-right" evidence="10">
        <dbReference type="Rhea" id="RHEA:23801"/>
    </physiologicalReaction>
</comment>
<dbReference type="GO" id="GO:0005737">
    <property type="term" value="C:cytoplasm"/>
    <property type="evidence" value="ECO:0007669"/>
    <property type="project" value="TreeGrafter"/>
</dbReference>
<dbReference type="GO" id="GO:0047982">
    <property type="term" value="F:homocysteine desulfhydrase activity"/>
    <property type="evidence" value="ECO:0007669"/>
    <property type="project" value="UniProtKB-EC"/>
</dbReference>
<dbReference type="GO" id="GO:0009086">
    <property type="term" value="P:methionine biosynthetic process"/>
    <property type="evidence" value="ECO:0007669"/>
    <property type="project" value="UniProtKB-ARBA"/>
</dbReference>
<dbReference type="InterPro" id="IPR015422">
    <property type="entry name" value="PyrdxlP-dep_Trfase_small"/>
</dbReference>
<dbReference type="InterPro" id="IPR006237">
    <property type="entry name" value="L-Met_gamma_lys"/>
</dbReference>
<dbReference type="PIRSF" id="PIRSF001434">
    <property type="entry name" value="CGS"/>
    <property type="match status" value="1"/>
</dbReference>
<evidence type="ECO:0000256" key="2">
    <source>
        <dbReference type="ARBA" id="ARBA00008667"/>
    </source>
</evidence>
<dbReference type="PROSITE" id="PS00868">
    <property type="entry name" value="CYS_MET_METAB_PP"/>
    <property type="match status" value="1"/>
</dbReference>
<evidence type="ECO:0000256" key="7">
    <source>
        <dbReference type="ARBA" id="ARBA00047175"/>
    </source>
</evidence>